<feature type="signal peptide" evidence="2">
    <location>
        <begin position="1"/>
        <end position="17"/>
    </location>
</feature>
<evidence type="ECO:0000256" key="1">
    <source>
        <dbReference type="SAM" id="Phobius"/>
    </source>
</evidence>
<gene>
    <name evidence="3" type="ORF">HERI1096_LOCUS37979</name>
</gene>
<organism evidence="3">
    <name type="scientific">Haptolina ericina</name>
    <dbReference type="NCBI Taxonomy" id="156174"/>
    <lineage>
        <taxon>Eukaryota</taxon>
        <taxon>Haptista</taxon>
        <taxon>Haptophyta</taxon>
        <taxon>Prymnesiophyceae</taxon>
        <taxon>Prymnesiales</taxon>
        <taxon>Prymnesiaceae</taxon>
        <taxon>Haptolina</taxon>
    </lineage>
</organism>
<dbReference type="EMBL" id="HBHX01068730">
    <property type="protein sequence ID" value="CAE0149580.1"/>
    <property type="molecule type" value="Transcribed_RNA"/>
</dbReference>
<sequence length="166" mass="17361">MVSRGILFLVLPSAVMGLTRTCMPLTARYNRRDVGYAMSESERPVAEVVLEAGLPAIACIAAGAPLFLTVYLPLLGVSRLMDAPAGAPALAATLLYAAGAALFDSSAPLFEVAMFVGSAAVCFTQAAGRPPEQLPDGSDALAAFDRRLDSAVTSRRRRRTRADGSS</sequence>
<keyword evidence="1" id="KW-0812">Transmembrane</keyword>
<dbReference type="AlphaFoldDB" id="A0A7S3C0T7"/>
<keyword evidence="1" id="KW-0472">Membrane</keyword>
<feature type="chain" id="PRO_5030671730" evidence="2">
    <location>
        <begin position="18"/>
        <end position="166"/>
    </location>
</feature>
<evidence type="ECO:0000256" key="2">
    <source>
        <dbReference type="SAM" id="SignalP"/>
    </source>
</evidence>
<evidence type="ECO:0000313" key="3">
    <source>
        <dbReference type="EMBL" id="CAE0149580.1"/>
    </source>
</evidence>
<accession>A0A7S3C0T7</accession>
<proteinExistence type="predicted"/>
<keyword evidence="1" id="KW-1133">Transmembrane helix</keyword>
<reference evidence="3" key="1">
    <citation type="submission" date="2021-01" db="EMBL/GenBank/DDBJ databases">
        <authorList>
            <person name="Corre E."/>
            <person name="Pelletier E."/>
            <person name="Niang G."/>
            <person name="Scheremetjew M."/>
            <person name="Finn R."/>
            <person name="Kale V."/>
            <person name="Holt S."/>
            <person name="Cochrane G."/>
            <person name="Meng A."/>
            <person name="Brown T."/>
            <person name="Cohen L."/>
        </authorList>
    </citation>
    <scope>NUCLEOTIDE SEQUENCE</scope>
    <source>
        <strain evidence="3">CCMP281</strain>
    </source>
</reference>
<feature type="transmembrane region" description="Helical" evidence="1">
    <location>
        <begin position="48"/>
        <end position="72"/>
    </location>
</feature>
<keyword evidence="2" id="KW-0732">Signal</keyword>
<name>A0A7S3C0T7_9EUKA</name>
<protein>
    <submittedName>
        <fullName evidence="3">Uncharacterized protein</fullName>
    </submittedName>
</protein>